<evidence type="ECO:0000313" key="2">
    <source>
        <dbReference type="EMBL" id="WOG92634.1"/>
    </source>
</evidence>
<accession>A0A161WSQ8</accession>
<reference evidence="2" key="2">
    <citation type="submission" date="2022-03" db="EMBL/GenBank/DDBJ databases">
        <title>Draft title - Genomic analysis of global carrot germplasm unveils the trajectory of domestication and the origin of high carotenoid orange carrot.</title>
        <authorList>
            <person name="Iorizzo M."/>
            <person name="Ellison S."/>
            <person name="Senalik D."/>
            <person name="Macko-Podgorni A."/>
            <person name="Grzebelus D."/>
            <person name="Bostan H."/>
            <person name="Rolling W."/>
            <person name="Curaba J."/>
            <person name="Simon P."/>
        </authorList>
    </citation>
    <scope>NUCLEOTIDE SEQUENCE</scope>
    <source>
        <tissue evidence="2">Leaf</tissue>
    </source>
</reference>
<proteinExistence type="predicted"/>
<dbReference type="PANTHER" id="PTHR13593:SF134">
    <property type="entry name" value="F14J22.5 PROTEIN"/>
    <property type="match status" value="1"/>
</dbReference>
<dbReference type="Gramene" id="KZN01715">
    <property type="protein sequence ID" value="KZN01715"/>
    <property type="gene ID" value="DCAR_010469"/>
</dbReference>
<dbReference type="GO" id="GO:0008081">
    <property type="term" value="F:phosphoric diester hydrolase activity"/>
    <property type="evidence" value="ECO:0007669"/>
    <property type="project" value="TreeGrafter"/>
</dbReference>
<dbReference type="EMBL" id="CP093345">
    <property type="protein sequence ID" value="WOG92634.1"/>
    <property type="molecule type" value="Genomic_DNA"/>
</dbReference>
<name>A0A161WSQ8_DAUCS</name>
<sequence>MPSRAHLFSSSLQQRSRSFDVLECEDQFEDKLPKIGWTDLGEMSEPSYATLTYEFLSSLTVSSNGTLSFKIANVQHEVTEAQLATMFGWELIEQQAPPENYATPFWLKITRLPLKAMFHSLPILQKFLKIVDGWPSELNADYLMGMHMLQRQKSAYVLVTHKRAALNATEEVNEEIAQKPTLEDQVADLQRNGDGGMNAGMCPNRAESLPMNTRTRSLVLVNYFPDTPSSTQACKSNSAPLADMVNTCRVVAGFVEMIAAYQSANDKEWFQVLNQTVTALAQHDMILALLEGMALYSISMERVISISA</sequence>
<dbReference type="PANTHER" id="PTHR13593">
    <property type="match status" value="1"/>
</dbReference>
<keyword evidence="3" id="KW-1185">Reference proteome</keyword>
<dbReference type="AlphaFoldDB" id="A0A161WSQ8"/>
<evidence type="ECO:0000313" key="1">
    <source>
        <dbReference type="EMBL" id="KZN01715.1"/>
    </source>
</evidence>
<organism evidence="1">
    <name type="scientific">Daucus carota subsp. sativus</name>
    <name type="common">Carrot</name>
    <dbReference type="NCBI Taxonomy" id="79200"/>
    <lineage>
        <taxon>Eukaryota</taxon>
        <taxon>Viridiplantae</taxon>
        <taxon>Streptophyta</taxon>
        <taxon>Embryophyta</taxon>
        <taxon>Tracheophyta</taxon>
        <taxon>Spermatophyta</taxon>
        <taxon>Magnoliopsida</taxon>
        <taxon>eudicotyledons</taxon>
        <taxon>Gunneridae</taxon>
        <taxon>Pentapetalae</taxon>
        <taxon>asterids</taxon>
        <taxon>campanulids</taxon>
        <taxon>Apiales</taxon>
        <taxon>Apiaceae</taxon>
        <taxon>Apioideae</taxon>
        <taxon>Scandiceae</taxon>
        <taxon>Daucinae</taxon>
        <taxon>Daucus</taxon>
        <taxon>Daucus sect. Daucus</taxon>
    </lineage>
</organism>
<protein>
    <submittedName>
        <fullName evidence="1">Uncharacterized protein</fullName>
    </submittedName>
</protein>
<reference evidence="1" key="1">
    <citation type="journal article" date="2016" name="Nat. Genet.">
        <title>A high-quality carrot genome assembly provides new insights into carotenoid accumulation and asterid genome evolution.</title>
        <authorList>
            <person name="Iorizzo M."/>
            <person name="Ellison S."/>
            <person name="Senalik D."/>
            <person name="Zeng P."/>
            <person name="Satapoomin P."/>
            <person name="Huang J."/>
            <person name="Bowman M."/>
            <person name="Iovene M."/>
            <person name="Sanseverino W."/>
            <person name="Cavagnaro P."/>
            <person name="Yildiz M."/>
            <person name="Macko-Podgorni A."/>
            <person name="Moranska E."/>
            <person name="Grzebelus E."/>
            <person name="Grzebelus D."/>
            <person name="Ashrafi H."/>
            <person name="Zheng Z."/>
            <person name="Cheng S."/>
            <person name="Spooner D."/>
            <person name="Van Deynze A."/>
            <person name="Simon P."/>
        </authorList>
    </citation>
    <scope>NUCLEOTIDE SEQUENCE [LARGE SCALE GENOMIC DNA]</scope>
    <source>
        <tissue evidence="1">Leaf</tissue>
    </source>
</reference>
<dbReference type="EMBL" id="LNRQ01000003">
    <property type="protein sequence ID" value="KZN01715.1"/>
    <property type="molecule type" value="Genomic_DNA"/>
</dbReference>
<gene>
    <name evidence="1" type="ORF">DCAR_010469</name>
    <name evidence="2" type="ORF">DCAR_0311908</name>
</gene>
<dbReference type="InterPro" id="IPR051057">
    <property type="entry name" value="PI-PLC_domain"/>
</dbReference>
<evidence type="ECO:0000313" key="3">
    <source>
        <dbReference type="Proteomes" id="UP000077755"/>
    </source>
</evidence>
<dbReference type="STRING" id="79200.A0A161WSQ8"/>
<dbReference type="Proteomes" id="UP000077755">
    <property type="component" value="Chromosome 3"/>
</dbReference>
<dbReference type="Pfam" id="PF26178">
    <property type="entry name" value="PI-PLC_cat"/>
    <property type="match status" value="1"/>
</dbReference>